<accession>A0ABU1PF78</accession>
<dbReference type="RefSeq" id="WP_310010364.1">
    <property type="nucleotide sequence ID" value="NZ_JAVDSJ010000002.1"/>
</dbReference>
<evidence type="ECO:0000313" key="2">
    <source>
        <dbReference type="Proteomes" id="UP001260715"/>
    </source>
</evidence>
<protein>
    <submittedName>
        <fullName evidence="1">Regulator of protease activity HflC (Stomatin/prohibitin superfamily)</fullName>
    </submittedName>
</protein>
<dbReference type="EMBL" id="JAVDSJ010000002">
    <property type="protein sequence ID" value="MDR6583803.1"/>
    <property type="molecule type" value="Genomic_DNA"/>
</dbReference>
<gene>
    <name evidence="1" type="ORF">J2W50_002001</name>
</gene>
<organism evidence="1 2">
    <name type="scientific">Herbaspirillum frisingense</name>
    <dbReference type="NCBI Taxonomy" id="92645"/>
    <lineage>
        <taxon>Bacteria</taxon>
        <taxon>Pseudomonadati</taxon>
        <taxon>Pseudomonadota</taxon>
        <taxon>Betaproteobacteria</taxon>
        <taxon>Burkholderiales</taxon>
        <taxon>Oxalobacteraceae</taxon>
        <taxon>Herbaspirillum</taxon>
    </lineage>
</organism>
<dbReference type="GO" id="GO:0008233">
    <property type="term" value="F:peptidase activity"/>
    <property type="evidence" value="ECO:0007669"/>
    <property type="project" value="UniProtKB-KW"/>
</dbReference>
<keyword evidence="2" id="KW-1185">Reference proteome</keyword>
<dbReference type="Proteomes" id="UP001260715">
    <property type="component" value="Unassembled WGS sequence"/>
</dbReference>
<name>A0ABU1PF78_9BURK</name>
<reference evidence="1 2" key="1">
    <citation type="submission" date="2023-07" db="EMBL/GenBank/DDBJ databases">
        <title>Sorghum-associated microbial communities from plants grown in Nebraska, USA.</title>
        <authorList>
            <person name="Schachtman D."/>
        </authorList>
    </citation>
    <scope>NUCLEOTIDE SEQUENCE [LARGE SCALE GENOMIC DNA]</scope>
    <source>
        <strain evidence="1 2">596</strain>
    </source>
</reference>
<evidence type="ECO:0000313" key="1">
    <source>
        <dbReference type="EMBL" id="MDR6583803.1"/>
    </source>
</evidence>
<keyword evidence="1" id="KW-0378">Hydrolase</keyword>
<proteinExistence type="predicted"/>
<comment type="caution">
    <text evidence="1">The sequence shown here is derived from an EMBL/GenBank/DDBJ whole genome shotgun (WGS) entry which is preliminary data.</text>
</comment>
<dbReference type="GO" id="GO:0006508">
    <property type="term" value="P:proteolysis"/>
    <property type="evidence" value="ECO:0007669"/>
    <property type="project" value="UniProtKB-KW"/>
</dbReference>
<sequence>MAAKRYIVREGFIYRTTDGKGSEKVYSEGDIITLEQEVGDAAHQLEYAEDKDRTAALKAEEARSRALKVELPAAAATASVALDHEALATAIAQGIAAAFQAQEAAASVDASAAGLDDANKAG</sequence>
<keyword evidence="1" id="KW-0645">Protease</keyword>